<protein>
    <submittedName>
        <fullName evidence="1">Uncharacterized protein</fullName>
    </submittedName>
</protein>
<dbReference type="Proteomes" id="UP000326268">
    <property type="component" value="Unassembled WGS sequence"/>
</dbReference>
<keyword evidence="2" id="KW-1185">Reference proteome</keyword>
<evidence type="ECO:0000313" key="2">
    <source>
        <dbReference type="Proteomes" id="UP000326268"/>
    </source>
</evidence>
<dbReference type="RefSeq" id="XP_031928946.1">
    <property type="nucleotide sequence ID" value="XM_032066491.1"/>
</dbReference>
<proteinExistence type="predicted"/>
<sequence>MHTYDDSWSTYCYYWMQCAMFGLQGVEVMVTYGMGGLSPTKVCWRCEAYLIRGVSSFRGREG</sequence>
<reference evidence="1 2" key="1">
    <citation type="submission" date="2019-04" db="EMBL/GenBank/DDBJ databases">
        <title>Friends and foes A comparative genomics studyof 23 Aspergillus species from section Flavi.</title>
        <authorList>
            <consortium name="DOE Joint Genome Institute"/>
            <person name="Kjaerbolling I."/>
            <person name="Vesth T."/>
            <person name="Frisvad J.C."/>
            <person name="Nybo J.L."/>
            <person name="Theobald S."/>
            <person name="Kildgaard S."/>
            <person name="Isbrandt T."/>
            <person name="Kuo A."/>
            <person name="Sato A."/>
            <person name="Lyhne E.K."/>
            <person name="Kogle M.E."/>
            <person name="Wiebenga A."/>
            <person name="Kun R.S."/>
            <person name="Lubbers R.J."/>
            <person name="Makela M.R."/>
            <person name="Barry K."/>
            <person name="Chovatia M."/>
            <person name="Clum A."/>
            <person name="Daum C."/>
            <person name="Haridas S."/>
            <person name="He G."/>
            <person name="LaButti K."/>
            <person name="Lipzen A."/>
            <person name="Mondo S."/>
            <person name="Riley R."/>
            <person name="Salamov A."/>
            <person name="Simmons B.A."/>
            <person name="Magnuson J.K."/>
            <person name="Henrissat B."/>
            <person name="Mortensen U.H."/>
            <person name="Larsen T.O."/>
            <person name="Devries R.P."/>
            <person name="Grigoriev I.V."/>
            <person name="Machida M."/>
            <person name="Baker S.E."/>
            <person name="Andersen M.R."/>
        </authorList>
    </citation>
    <scope>NUCLEOTIDE SEQUENCE [LARGE SCALE GENOMIC DNA]</scope>
    <source>
        <strain evidence="1 2">CBS 763.97</strain>
    </source>
</reference>
<dbReference type="AlphaFoldDB" id="A0A5N7A837"/>
<accession>A0A5N7A837</accession>
<dbReference type="GeneID" id="43650937"/>
<organism evidence="1 2">
    <name type="scientific">Aspergillus caelatus</name>
    <dbReference type="NCBI Taxonomy" id="61420"/>
    <lineage>
        <taxon>Eukaryota</taxon>
        <taxon>Fungi</taxon>
        <taxon>Dikarya</taxon>
        <taxon>Ascomycota</taxon>
        <taxon>Pezizomycotina</taxon>
        <taxon>Eurotiomycetes</taxon>
        <taxon>Eurotiomycetidae</taxon>
        <taxon>Eurotiales</taxon>
        <taxon>Aspergillaceae</taxon>
        <taxon>Aspergillus</taxon>
        <taxon>Aspergillus subgen. Circumdati</taxon>
    </lineage>
</organism>
<gene>
    <name evidence="1" type="ORF">BDV27DRAFT_126161</name>
</gene>
<name>A0A5N7A837_9EURO</name>
<evidence type="ECO:0000313" key="1">
    <source>
        <dbReference type="EMBL" id="KAE8365865.1"/>
    </source>
</evidence>
<dbReference type="EMBL" id="ML737623">
    <property type="protein sequence ID" value="KAE8365865.1"/>
    <property type="molecule type" value="Genomic_DNA"/>
</dbReference>